<evidence type="ECO:0000256" key="14">
    <source>
        <dbReference type="SAM" id="MobiDB-lite"/>
    </source>
</evidence>
<evidence type="ECO:0000256" key="5">
    <source>
        <dbReference type="ARBA" id="ARBA00022553"/>
    </source>
</evidence>
<keyword evidence="11 15" id="KW-1133">Transmembrane helix</keyword>
<dbReference type="InterPro" id="IPR050398">
    <property type="entry name" value="HssS/ArlS-like"/>
</dbReference>
<comment type="subcellular location">
    <subcellularLocation>
        <location evidence="2">Cell membrane</location>
        <topology evidence="2">Multi-pass membrane protein</topology>
    </subcellularLocation>
</comment>
<proteinExistence type="predicted"/>
<evidence type="ECO:0000256" key="7">
    <source>
        <dbReference type="ARBA" id="ARBA00022692"/>
    </source>
</evidence>
<dbReference type="Gene3D" id="3.30.565.10">
    <property type="entry name" value="Histidine kinase-like ATPase, C-terminal domain"/>
    <property type="match status" value="1"/>
</dbReference>
<keyword evidence="8" id="KW-0547">Nucleotide-binding</keyword>
<keyword evidence="9 18" id="KW-0418">Kinase</keyword>
<feature type="domain" description="Histidine kinase" evidence="16">
    <location>
        <begin position="170"/>
        <end position="386"/>
    </location>
</feature>
<evidence type="ECO:0000256" key="9">
    <source>
        <dbReference type="ARBA" id="ARBA00022777"/>
    </source>
</evidence>
<dbReference type="CDD" id="cd06225">
    <property type="entry name" value="HAMP"/>
    <property type="match status" value="1"/>
</dbReference>
<comment type="caution">
    <text evidence="18">The sequence shown here is derived from an EMBL/GenBank/DDBJ whole genome shotgun (WGS) entry which is preliminary data.</text>
</comment>
<evidence type="ECO:0000256" key="11">
    <source>
        <dbReference type="ARBA" id="ARBA00022989"/>
    </source>
</evidence>
<dbReference type="SMART" id="SM00304">
    <property type="entry name" value="HAMP"/>
    <property type="match status" value="1"/>
</dbReference>
<dbReference type="Pfam" id="PF02518">
    <property type="entry name" value="HATPase_c"/>
    <property type="match status" value="1"/>
</dbReference>
<dbReference type="InterPro" id="IPR036890">
    <property type="entry name" value="HATPase_C_sf"/>
</dbReference>
<organism evidence="18 19">
    <name type="scientific">Candidatus Eisenbergiella merdigallinarum</name>
    <dbReference type="NCBI Taxonomy" id="2838552"/>
    <lineage>
        <taxon>Bacteria</taxon>
        <taxon>Bacillati</taxon>
        <taxon>Bacillota</taxon>
        <taxon>Clostridia</taxon>
        <taxon>Lachnospirales</taxon>
        <taxon>Lachnospiraceae</taxon>
        <taxon>Eisenbergiella</taxon>
    </lineage>
</organism>
<dbReference type="Gene3D" id="6.10.340.10">
    <property type="match status" value="1"/>
</dbReference>
<dbReference type="GO" id="GO:0000155">
    <property type="term" value="F:phosphorelay sensor kinase activity"/>
    <property type="evidence" value="ECO:0007669"/>
    <property type="project" value="InterPro"/>
</dbReference>
<keyword evidence="7 15" id="KW-0812">Transmembrane</keyword>
<dbReference type="PANTHER" id="PTHR45528:SF1">
    <property type="entry name" value="SENSOR HISTIDINE KINASE CPXA"/>
    <property type="match status" value="1"/>
</dbReference>
<feature type="transmembrane region" description="Helical" evidence="15">
    <location>
        <begin position="20"/>
        <end position="41"/>
    </location>
</feature>
<keyword evidence="10" id="KW-0067">ATP-binding</keyword>
<dbReference type="SUPFAM" id="SSF47384">
    <property type="entry name" value="Homodimeric domain of signal transducing histidine kinase"/>
    <property type="match status" value="1"/>
</dbReference>
<dbReference type="EMBL" id="DWXE01000034">
    <property type="protein sequence ID" value="HJB91588.1"/>
    <property type="molecule type" value="Genomic_DNA"/>
</dbReference>
<protein>
    <recommendedName>
        <fullName evidence="3">histidine kinase</fullName>
        <ecNumber evidence="3">2.7.13.3</ecNumber>
    </recommendedName>
</protein>
<evidence type="ECO:0000256" key="12">
    <source>
        <dbReference type="ARBA" id="ARBA00023012"/>
    </source>
</evidence>
<dbReference type="EC" id="2.7.13.3" evidence="3"/>
<dbReference type="Proteomes" id="UP000886883">
    <property type="component" value="Unassembled WGS sequence"/>
</dbReference>
<dbReference type="InterPro" id="IPR005467">
    <property type="entry name" value="His_kinase_dom"/>
</dbReference>
<keyword evidence="6" id="KW-0808">Transferase</keyword>
<dbReference type="CDD" id="cd00082">
    <property type="entry name" value="HisKA"/>
    <property type="match status" value="1"/>
</dbReference>
<dbReference type="InterPro" id="IPR003661">
    <property type="entry name" value="HisK_dim/P_dom"/>
</dbReference>
<dbReference type="PROSITE" id="PS50109">
    <property type="entry name" value="HIS_KIN"/>
    <property type="match status" value="1"/>
</dbReference>
<reference evidence="18" key="1">
    <citation type="journal article" date="2021" name="PeerJ">
        <title>Extensive microbial diversity within the chicken gut microbiome revealed by metagenomics and culture.</title>
        <authorList>
            <person name="Gilroy R."/>
            <person name="Ravi A."/>
            <person name="Getino M."/>
            <person name="Pursley I."/>
            <person name="Horton D.L."/>
            <person name="Alikhan N.F."/>
            <person name="Baker D."/>
            <person name="Gharbi K."/>
            <person name="Hall N."/>
            <person name="Watson M."/>
            <person name="Adriaenssens E.M."/>
            <person name="Foster-Nyarko E."/>
            <person name="Jarju S."/>
            <person name="Secka A."/>
            <person name="Antonio M."/>
            <person name="Oren A."/>
            <person name="Chaudhuri R.R."/>
            <person name="La Ragione R."/>
            <person name="Hildebrand F."/>
            <person name="Pallen M.J."/>
        </authorList>
    </citation>
    <scope>NUCLEOTIDE SEQUENCE</scope>
    <source>
        <strain evidence="18">USAMLcec3-2134</strain>
    </source>
</reference>
<reference evidence="18" key="2">
    <citation type="submission" date="2021-04" db="EMBL/GenBank/DDBJ databases">
        <authorList>
            <person name="Gilroy R."/>
        </authorList>
    </citation>
    <scope>NUCLEOTIDE SEQUENCE</scope>
    <source>
        <strain evidence="18">USAMLcec3-2134</strain>
    </source>
</reference>
<feature type="compositionally biased region" description="Basic and acidic residues" evidence="14">
    <location>
        <begin position="388"/>
        <end position="405"/>
    </location>
</feature>
<dbReference type="SUPFAM" id="SSF55874">
    <property type="entry name" value="ATPase domain of HSP90 chaperone/DNA topoisomerase II/histidine kinase"/>
    <property type="match status" value="1"/>
</dbReference>
<dbReference type="PANTHER" id="PTHR45528">
    <property type="entry name" value="SENSOR HISTIDINE KINASE CPXA"/>
    <property type="match status" value="1"/>
</dbReference>
<dbReference type="InterPro" id="IPR003660">
    <property type="entry name" value="HAMP_dom"/>
</dbReference>
<dbReference type="SUPFAM" id="SSF158472">
    <property type="entry name" value="HAMP domain-like"/>
    <property type="match status" value="1"/>
</dbReference>
<accession>A0A9D2MRE4</accession>
<keyword evidence="5" id="KW-0597">Phosphoprotein</keyword>
<keyword evidence="12" id="KW-0902">Two-component regulatory system</keyword>
<evidence type="ECO:0000313" key="19">
    <source>
        <dbReference type="Proteomes" id="UP000886883"/>
    </source>
</evidence>
<dbReference type="InterPro" id="IPR004358">
    <property type="entry name" value="Sig_transdc_His_kin-like_C"/>
</dbReference>
<evidence type="ECO:0000256" key="15">
    <source>
        <dbReference type="SAM" id="Phobius"/>
    </source>
</evidence>
<evidence type="ECO:0000256" key="13">
    <source>
        <dbReference type="ARBA" id="ARBA00023136"/>
    </source>
</evidence>
<dbReference type="InterPro" id="IPR003594">
    <property type="entry name" value="HATPase_dom"/>
</dbReference>
<dbReference type="SMART" id="SM00387">
    <property type="entry name" value="HATPase_c"/>
    <property type="match status" value="1"/>
</dbReference>
<dbReference type="InterPro" id="IPR036097">
    <property type="entry name" value="HisK_dim/P_sf"/>
</dbReference>
<gene>
    <name evidence="18" type="ORF">H9763_09010</name>
</gene>
<evidence type="ECO:0000259" key="16">
    <source>
        <dbReference type="PROSITE" id="PS50109"/>
    </source>
</evidence>
<evidence type="ECO:0000256" key="10">
    <source>
        <dbReference type="ARBA" id="ARBA00022840"/>
    </source>
</evidence>
<comment type="catalytic activity">
    <reaction evidence="1">
        <text>ATP + protein L-histidine = ADP + protein N-phospho-L-histidine.</text>
        <dbReference type="EC" id="2.7.13.3"/>
    </reaction>
</comment>
<keyword evidence="13 15" id="KW-0472">Membrane</keyword>
<feature type="region of interest" description="Disordered" evidence="14">
    <location>
        <begin position="382"/>
        <end position="405"/>
    </location>
</feature>
<dbReference type="SMART" id="SM00388">
    <property type="entry name" value="HisKA"/>
    <property type="match status" value="1"/>
</dbReference>
<dbReference type="PRINTS" id="PR00344">
    <property type="entry name" value="BCTRLSENSOR"/>
</dbReference>
<dbReference type="GO" id="GO:0005524">
    <property type="term" value="F:ATP binding"/>
    <property type="evidence" value="ECO:0007669"/>
    <property type="project" value="UniProtKB-KW"/>
</dbReference>
<evidence type="ECO:0000313" key="18">
    <source>
        <dbReference type="EMBL" id="HJB91588.1"/>
    </source>
</evidence>
<sequence length="405" mass="45696">MNWKNAGKSVRRRIFLSNALMVSFTLLLFLALSLGTAIIYWESLEQQLLSSAETRIDPERLEEIIRDLTIRKNEFFLMFFADGALCIAGLLIVSQLFTGRLAAHIMKPLKALMDGAERIRKNDLTKEIEYAGDSEFETVCAAFNEMQRHILEEQEKNRKYEKARMDMIAGISHDLRTPLTAIRGTTKGLMDGVVSTPEQRQRFLETAYRRAGDMDRLLDQLMCLSKLETGNLPILALEADLAEFLDDYVEERRGLLRDAPVELKAEIEGRGIRAVFDPGQLRRILDNLLDNSMKYGEKNPLRITISLTQRKGTAWIRFADDGIGVPEEKLPYLFDRFYRVDESRSRKEGNGLGLSIVRYLAEAMGGSAEAENDGGLAVRIGLPVSEGKGGKADGSEKENPDRGRR</sequence>
<evidence type="ECO:0000256" key="1">
    <source>
        <dbReference type="ARBA" id="ARBA00000085"/>
    </source>
</evidence>
<dbReference type="Pfam" id="PF00672">
    <property type="entry name" value="HAMP"/>
    <property type="match status" value="1"/>
</dbReference>
<feature type="transmembrane region" description="Helical" evidence="15">
    <location>
        <begin position="75"/>
        <end position="97"/>
    </location>
</feature>
<dbReference type="Gene3D" id="1.10.287.130">
    <property type="match status" value="1"/>
</dbReference>
<evidence type="ECO:0000256" key="4">
    <source>
        <dbReference type="ARBA" id="ARBA00022475"/>
    </source>
</evidence>
<evidence type="ECO:0000259" key="17">
    <source>
        <dbReference type="PROSITE" id="PS50885"/>
    </source>
</evidence>
<dbReference type="GO" id="GO:0005886">
    <property type="term" value="C:plasma membrane"/>
    <property type="evidence" value="ECO:0007669"/>
    <property type="project" value="UniProtKB-SubCell"/>
</dbReference>
<evidence type="ECO:0000256" key="2">
    <source>
        <dbReference type="ARBA" id="ARBA00004651"/>
    </source>
</evidence>
<dbReference type="PROSITE" id="PS50885">
    <property type="entry name" value="HAMP"/>
    <property type="match status" value="1"/>
</dbReference>
<dbReference type="CDD" id="cd00075">
    <property type="entry name" value="HATPase"/>
    <property type="match status" value="1"/>
</dbReference>
<evidence type="ECO:0000256" key="8">
    <source>
        <dbReference type="ARBA" id="ARBA00022741"/>
    </source>
</evidence>
<evidence type="ECO:0000256" key="3">
    <source>
        <dbReference type="ARBA" id="ARBA00012438"/>
    </source>
</evidence>
<evidence type="ECO:0000256" key="6">
    <source>
        <dbReference type="ARBA" id="ARBA00022679"/>
    </source>
</evidence>
<feature type="domain" description="HAMP" evidence="17">
    <location>
        <begin position="103"/>
        <end position="155"/>
    </location>
</feature>
<dbReference type="Pfam" id="PF00512">
    <property type="entry name" value="HisKA"/>
    <property type="match status" value="1"/>
</dbReference>
<keyword evidence="4" id="KW-1003">Cell membrane</keyword>
<dbReference type="AlphaFoldDB" id="A0A9D2MRE4"/>
<name>A0A9D2MRE4_9FIRM</name>